<dbReference type="Gene3D" id="3.30.450.20">
    <property type="entry name" value="PAS domain"/>
    <property type="match status" value="1"/>
</dbReference>
<gene>
    <name evidence="11" type="ORF">QU481_05950</name>
</gene>
<evidence type="ECO:0000256" key="8">
    <source>
        <dbReference type="SAM" id="Coils"/>
    </source>
</evidence>
<keyword evidence="12" id="KW-1185">Reference proteome</keyword>
<feature type="transmembrane region" description="Helical" evidence="9">
    <location>
        <begin position="187"/>
        <end position="208"/>
    </location>
</feature>
<dbReference type="InterPro" id="IPR004089">
    <property type="entry name" value="MCPsignal_dom"/>
</dbReference>
<dbReference type="PANTHER" id="PTHR32089">
    <property type="entry name" value="METHYL-ACCEPTING CHEMOTAXIS PROTEIN MCPB"/>
    <property type="match status" value="1"/>
</dbReference>
<comment type="caution">
    <text evidence="11">The sequence shown here is derived from an EMBL/GenBank/DDBJ whole genome shotgun (WGS) entry which is preliminary data.</text>
</comment>
<evidence type="ECO:0000256" key="2">
    <source>
        <dbReference type="ARBA" id="ARBA00022475"/>
    </source>
</evidence>
<dbReference type="PROSITE" id="PS50111">
    <property type="entry name" value="CHEMOTAXIS_TRANSDUC_2"/>
    <property type="match status" value="1"/>
</dbReference>
<evidence type="ECO:0000256" key="7">
    <source>
        <dbReference type="PROSITE-ProRule" id="PRU00284"/>
    </source>
</evidence>
<evidence type="ECO:0000313" key="11">
    <source>
        <dbReference type="EMBL" id="MDN0074437.1"/>
    </source>
</evidence>
<dbReference type="SMART" id="SM01049">
    <property type="entry name" value="Cache_2"/>
    <property type="match status" value="1"/>
</dbReference>
<feature type="coiled-coil region" evidence="8">
    <location>
        <begin position="511"/>
        <end position="538"/>
    </location>
</feature>
<dbReference type="CDD" id="cd11386">
    <property type="entry name" value="MCP_signal"/>
    <property type="match status" value="1"/>
</dbReference>
<dbReference type="EMBL" id="JAUEDK010000007">
    <property type="protein sequence ID" value="MDN0074437.1"/>
    <property type="molecule type" value="Genomic_DNA"/>
</dbReference>
<evidence type="ECO:0000256" key="4">
    <source>
        <dbReference type="ARBA" id="ARBA00022989"/>
    </source>
</evidence>
<evidence type="ECO:0000256" key="5">
    <source>
        <dbReference type="ARBA" id="ARBA00023136"/>
    </source>
</evidence>
<keyword evidence="8" id="KW-0175">Coiled coil</keyword>
<evidence type="ECO:0000256" key="6">
    <source>
        <dbReference type="ARBA" id="ARBA00023224"/>
    </source>
</evidence>
<dbReference type="Pfam" id="PF17200">
    <property type="entry name" value="sCache_2"/>
    <property type="match status" value="1"/>
</dbReference>
<name>A0ABT7XKY4_9NEIS</name>
<keyword evidence="5 9" id="KW-0472">Membrane</keyword>
<accession>A0ABT7XKY4</accession>
<dbReference type="Pfam" id="PF00015">
    <property type="entry name" value="MCPsignal"/>
    <property type="match status" value="1"/>
</dbReference>
<comment type="subcellular location">
    <subcellularLocation>
        <location evidence="1">Cell membrane</location>
        <topology evidence="1">Multi-pass membrane protein</topology>
    </subcellularLocation>
</comment>
<sequence>MKMTLRTRLFSAVAITMVGMALVTGSLIYSQHSALIDARKNQLADLVDTVNAQFARLEARVQRGELTRAQAQALAVDMVNHTRYGENGDYFVFDRDMIERATATAPQFIGKSLRGAKTADGIDLGEAWETMLKRDGGKGYIQYAFPKAVGGEPKPKIGYAAEFAPWGWYTATGIYVDDLNEHFWNSVLRVGLIIGAVMLLLVGMMTLITRRILTQLGGEPAYAVEAVREISAGNLNHRLEISGSDDSLLGSISCMQRDLASMIHNIREHAQALSQASGRIRDSANQVSTGSGQQAEAASAMAAAIEQLTVSINHVSDNAGEALQLTQASGDESRAASEVIGRATDEIRTIAGAVNDTAATLETLGSQVGNISTIIGVIKDIADQTNLLALNAAIEAARAGEQGRGFAVVADEVRKLAEKTASSTQEIAEMISSIQGSADQSIRAMQTAVSRVESGVQLAQESGEAMTGIQQNAERVVSVNHEISGSLKEQSVASNEIAGQVERIAGMSGDNAEAARRANDATCEMAELAQRMEQAVSRFRI</sequence>
<dbReference type="PANTHER" id="PTHR32089:SF119">
    <property type="entry name" value="METHYL-ACCEPTING CHEMOTAXIS PROTEIN CTPL"/>
    <property type="match status" value="1"/>
</dbReference>
<evidence type="ECO:0000256" key="9">
    <source>
        <dbReference type="SAM" id="Phobius"/>
    </source>
</evidence>
<evidence type="ECO:0000259" key="10">
    <source>
        <dbReference type="PROSITE" id="PS50111"/>
    </source>
</evidence>
<dbReference type="Proteomes" id="UP001168540">
    <property type="component" value="Unassembled WGS sequence"/>
</dbReference>
<evidence type="ECO:0000256" key="3">
    <source>
        <dbReference type="ARBA" id="ARBA00022692"/>
    </source>
</evidence>
<keyword evidence="6 7" id="KW-0807">Transducer</keyword>
<evidence type="ECO:0000313" key="12">
    <source>
        <dbReference type="Proteomes" id="UP001168540"/>
    </source>
</evidence>
<dbReference type="SUPFAM" id="SSF58104">
    <property type="entry name" value="Methyl-accepting chemotaxis protein (MCP) signaling domain"/>
    <property type="match status" value="1"/>
</dbReference>
<proteinExistence type="predicted"/>
<evidence type="ECO:0000256" key="1">
    <source>
        <dbReference type="ARBA" id="ARBA00004651"/>
    </source>
</evidence>
<keyword evidence="4 9" id="KW-1133">Transmembrane helix</keyword>
<feature type="domain" description="Methyl-accepting transducer" evidence="10">
    <location>
        <begin position="269"/>
        <end position="505"/>
    </location>
</feature>
<keyword evidence="3 9" id="KW-0812">Transmembrane</keyword>
<dbReference type="Gene3D" id="1.10.287.950">
    <property type="entry name" value="Methyl-accepting chemotaxis protein"/>
    <property type="match status" value="1"/>
</dbReference>
<dbReference type="SMART" id="SM00283">
    <property type="entry name" value="MA"/>
    <property type="match status" value="1"/>
</dbReference>
<keyword evidence="2" id="KW-1003">Cell membrane</keyword>
<protein>
    <submittedName>
        <fullName evidence="11">Methyl-accepting chemotaxis protein</fullName>
    </submittedName>
</protein>
<dbReference type="InterPro" id="IPR033480">
    <property type="entry name" value="sCache_2"/>
</dbReference>
<reference evidence="11" key="1">
    <citation type="submission" date="2023-06" db="EMBL/GenBank/DDBJ databases">
        <authorList>
            <person name="Zhang S."/>
        </authorList>
    </citation>
    <scope>NUCLEOTIDE SEQUENCE</scope>
    <source>
        <strain evidence="11">SG2303</strain>
    </source>
</reference>
<organism evidence="11 12">
    <name type="scientific">Crenobacter oryzisoli</name>
    <dbReference type="NCBI Taxonomy" id="3056844"/>
    <lineage>
        <taxon>Bacteria</taxon>
        <taxon>Pseudomonadati</taxon>
        <taxon>Pseudomonadota</taxon>
        <taxon>Betaproteobacteria</taxon>
        <taxon>Neisseriales</taxon>
        <taxon>Neisseriaceae</taxon>
        <taxon>Crenobacter</taxon>
    </lineage>
</organism>